<comment type="caution">
    <text evidence="2">The sequence shown here is derived from an EMBL/GenBank/DDBJ whole genome shotgun (WGS) entry which is preliminary data.</text>
</comment>
<gene>
    <name evidence="2" type="ORF">IV203_007824</name>
</gene>
<proteinExistence type="predicted"/>
<keyword evidence="3" id="KW-1185">Reference proteome</keyword>
<sequence>MELSCPLGVTTSLKIGVAWSSASVAEGSRGFNINPALFAASIAQQASAATMLHQSKMIHRHIYYHNGRIKRAERDVERWRLLLNPDMLLNPDLNNFAIEGFNKANLHLTQVENEYEKYMDSISTAAPENRYQRFVYTTLKNFMPPQDEPQAKRARCSTPMSSIYIPAGNDDEEEGIADHVTNTPPNRNT</sequence>
<feature type="region of interest" description="Disordered" evidence="1">
    <location>
        <begin position="165"/>
        <end position="189"/>
    </location>
</feature>
<dbReference type="EMBL" id="JAGRRH010000017">
    <property type="protein sequence ID" value="KAG7351776.1"/>
    <property type="molecule type" value="Genomic_DNA"/>
</dbReference>
<protein>
    <submittedName>
        <fullName evidence="2">Uncharacterized protein</fullName>
    </submittedName>
</protein>
<dbReference type="AlphaFoldDB" id="A0A9K3PM47"/>
<reference evidence="2" key="1">
    <citation type="journal article" date="2021" name="Sci. Rep.">
        <title>Diploid genomic architecture of Nitzschia inconspicua, an elite biomass production diatom.</title>
        <authorList>
            <person name="Oliver A."/>
            <person name="Podell S."/>
            <person name="Pinowska A."/>
            <person name="Traller J.C."/>
            <person name="Smith S.R."/>
            <person name="McClure R."/>
            <person name="Beliaev A."/>
            <person name="Bohutskyi P."/>
            <person name="Hill E.A."/>
            <person name="Rabines A."/>
            <person name="Zheng H."/>
            <person name="Allen L.Z."/>
            <person name="Kuo A."/>
            <person name="Grigoriev I.V."/>
            <person name="Allen A.E."/>
            <person name="Hazlebeck D."/>
            <person name="Allen E.E."/>
        </authorList>
    </citation>
    <scope>NUCLEOTIDE SEQUENCE</scope>
    <source>
        <strain evidence="2">Hildebrandi</strain>
    </source>
</reference>
<reference evidence="2" key="2">
    <citation type="submission" date="2021-04" db="EMBL/GenBank/DDBJ databases">
        <authorList>
            <person name="Podell S."/>
        </authorList>
    </citation>
    <scope>NUCLEOTIDE SEQUENCE</scope>
    <source>
        <strain evidence="2">Hildebrandi</strain>
    </source>
</reference>
<accession>A0A9K3PM47</accession>
<evidence type="ECO:0000313" key="3">
    <source>
        <dbReference type="Proteomes" id="UP000693970"/>
    </source>
</evidence>
<evidence type="ECO:0000256" key="1">
    <source>
        <dbReference type="SAM" id="MobiDB-lite"/>
    </source>
</evidence>
<feature type="compositionally biased region" description="Polar residues" evidence="1">
    <location>
        <begin position="180"/>
        <end position="189"/>
    </location>
</feature>
<name>A0A9K3PM47_9STRA</name>
<evidence type="ECO:0000313" key="2">
    <source>
        <dbReference type="EMBL" id="KAG7351776.1"/>
    </source>
</evidence>
<organism evidence="2 3">
    <name type="scientific">Nitzschia inconspicua</name>
    <dbReference type="NCBI Taxonomy" id="303405"/>
    <lineage>
        <taxon>Eukaryota</taxon>
        <taxon>Sar</taxon>
        <taxon>Stramenopiles</taxon>
        <taxon>Ochrophyta</taxon>
        <taxon>Bacillariophyta</taxon>
        <taxon>Bacillariophyceae</taxon>
        <taxon>Bacillariophycidae</taxon>
        <taxon>Bacillariales</taxon>
        <taxon>Bacillariaceae</taxon>
        <taxon>Nitzschia</taxon>
    </lineage>
</organism>
<dbReference type="Proteomes" id="UP000693970">
    <property type="component" value="Unassembled WGS sequence"/>
</dbReference>